<protein>
    <recommendedName>
        <fullName evidence="5">Exodeoxyribonuclease 7 large subunit</fullName>
        <ecNumber evidence="5">3.1.11.6</ecNumber>
    </recommendedName>
    <alternativeName>
        <fullName evidence="5">Exodeoxyribonuclease VII large subunit</fullName>
        <shortName evidence="5">Exonuclease VII large subunit</shortName>
    </alternativeName>
</protein>
<keyword evidence="2 5" id="KW-0540">Nuclease</keyword>
<feature type="domain" description="Exonuclease VII large subunit C-terminal" evidence="7">
    <location>
        <begin position="128"/>
        <end position="387"/>
    </location>
</feature>
<evidence type="ECO:0000256" key="4">
    <source>
        <dbReference type="ARBA" id="ARBA00022839"/>
    </source>
</evidence>
<dbReference type="Pfam" id="PF13742">
    <property type="entry name" value="tRNA_anti_2"/>
    <property type="match status" value="1"/>
</dbReference>
<name>A0A377J3Z1_9HELI</name>
<gene>
    <name evidence="5 9" type="primary">xseA</name>
    <name evidence="9" type="ORF">NCTC12410_00910</name>
</gene>
<dbReference type="GO" id="GO:0008855">
    <property type="term" value="F:exodeoxyribonuclease VII activity"/>
    <property type="evidence" value="ECO:0007669"/>
    <property type="project" value="UniProtKB-UniRule"/>
</dbReference>
<evidence type="ECO:0000259" key="8">
    <source>
        <dbReference type="Pfam" id="PF13742"/>
    </source>
</evidence>
<dbReference type="GO" id="GO:0009318">
    <property type="term" value="C:exodeoxyribonuclease VII complex"/>
    <property type="evidence" value="ECO:0007669"/>
    <property type="project" value="UniProtKB-UniRule"/>
</dbReference>
<feature type="domain" description="OB-fold nucleic acid binding" evidence="8">
    <location>
        <begin position="11"/>
        <end position="104"/>
    </location>
</feature>
<dbReference type="PANTHER" id="PTHR30008:SF0">
    <property type="entry name" value="EXODEOXYRIBONUCLEASE 7 LARGE SUBUNIT"/>
    <property type="match status" value="1"/>
</dbReference>
<reference evidence="9 10" key="1">
    <citation type="submission" date="2018-06" db="EMBL/GenBank/DDBJ databases">
        <authorList>
            <consortium name="Pathogen Informatics"/>
            <person name="Doyle S."/>
        </authorList>
    </citation>
    <scope>NUCLEOTIDE SEQUENCE [LARGE SCALE GENOMIC DNA]</scope>
    <source>
        <strain evidence="9 10">NCTC12410</strain>
    </source>
</reference>
<keyword evidence="1 5" id="KW-0963">Cytoplasm</keyword>
<evidence type="ECO:0000256" key="1">
    <source>
        <dbReference type="ARBA" id="ARBA00022490"/>
    </source>
</evidence>
<dbReference type="HAMAP" id="MF_00378">
    <property type="entry name" value="Exonuc_7_L"/>
    <property type="match status" value="1"/>
</dbReference>
<dbReference type="PANTHER" id="PTHR30008">
    <property type="entry name" value="EXODEOXYRIBONUCLEASE 7 LARGE SUBUNIT"/>
    <property type="match status" value="1"/>
</dbReference>
<evidence type="ECO:0000313" key="10">
    <source>
        <dbReference type="Proteomes" id="UP000254841"/>
    </source>
</evidence>
<dbReference type="InterPro" id="IPR020579">
    <property type="entry name" value="Exonuc_VII_lsu_C"/>
</dbReference>
<comment type="subunit">
    <text evidence="5">Heterooligomer composed of large and small subunits.</text>
</comment>
<keyword evidence="4 5" id="KW-0269">Exonuclease</keyword>
<accession>A0A377J3Z1</accession>
<dbReference type="Pfam" id="PF02601">
    <property type="entry name" value="Exonuc_VII_L"/>
    <property type="match status" value="1"/>
</dbReference>
<dbReference type="NCBIfam" id="TIGR00237">
    <property type="entry name" value="xseA"/>
    <property type="match status" value="1"/>
</dbReference>
<dbReference type="GO" id="GO:0006308">
    <property type="term" value="P:DNA catabolic process"/>
    <property type="evidence" value="ECO:0007669"/>
    <property type="project" value="UniProtKB-UniRule"/>
</dbReference>
<evidence type="ECO:0000259" key="7">
    <source>
        <dbReference type="Pfam" id="PF02601"/>
    </source>
</evidence>
<dbReference type="InterPro" id="IPR025824">
    <property type="entry name" value="OB-fold_nuc-bd_dom"/>
</dbReference>
<organism evidence="9 10">
    <name type="scientific">Helicobacter canis</name>
    <dbReference type="NCBI Taxonomy" id="29419"/>
    <lineage>
        <taxon>Bacteria</taxon>
        <taxon>Pseudomonadati</taxon>
        <taxon>Campylobacterota</taxon>
        <taxon>Epsilonproteobacteria</taxon>
        <taxon>Campylobacterales</taxon>
        <taxon>Helicobacteraceae</taxon>
        <taxon>Helicobacter</taxon>
    </lineage>
</organism>
<proteinExistence type="inferred from homology"/>
<dbReference type="GO" id="GO:0003676">
    <property type="term" value="F:nucleic acid binding"/>
    <property type="evidence" value="ECO:0007669"/>
    <property type="project" value="InterPro"/>
</dbReference>
<dbReference type="EC" id="3.1.11.6" evidence="5"/>
<keyword evidence="3 5" id="KW-0378">Hydrolase</keyword>
<evidence type="ECO:0000256" key="2">
    <source>
        <dbReference type="ARBA" id="ARBA00022722"/>
    </source>
</evidence>
<comment type="similarity">
    <text evidence="5 6">Belongs to the XseA family.</text>
</comment>
<dbReference type="InterPro" id="IPR003753">
    <property type="entry name" value="Exonuc_VII_L"/>
</dbReference>
<evidence type="ECO:0000256" key="6">
    <source>
        <dbReference type="RuleBase" id="RU004355"/>
    </source>
</evidence>
<dbReference type="CDD" id="cd04489">
    <property type="entry name" value="ExoVII_LU_OBF"/>
    <property type="match status" value="1"/>
</dbReference>
<comment type="function">
    <text evidence="5">Bidirectionally degrades single-stranded DNA into large acid-insoluble oligonucleotides, which are then degraded further into small acid-soluble oligonucleotides.</text>
</comment>
<evidence type="ECO:0000256" key="3">
    <source>
        <dbReference type="ARBA" id="ARBA00022801"/>
    </source>
</evidence>
<dbReference type="Proteomes" id="UP000254841">
    <property type="component" value="Unassembled WGS sequence"/>
</dbReference>
<dbReference type="AlphaFoldDB" id="A0A377J3Z1"/>
<dbReference type="RefSeq" id="WP_115011358.1">
    <property type="nucleotide sequence ID" value="NZ_UGHV01000001.1"/>
</dbReference>
<comment type="catalytic activity">
    <reaction evidence="5 6">
        <text>Exonucleolytic cleavage in either 5'- to 3'- or 3'- to 5'-direction to yield nucleoside 5'-phosphates.</text>
        <dbReference type="EC" id="3.1.11.6"/>
    </reaction>
</comment>
<dbReference type="EMBL" id="UGHV01000001">
    <property type="protein sequence ID" value="STO97088.1"/>
    <property type="molecule type" value="Genomic_DNA"/>
</dbReference>
<evidence type="ECO:0000256" key="5">
    <source>
        <dbReference type="HAMAP-Rule" id="MF_00378"/>
    </source>
</evidence>
<dbReference type="OrthoDB" id="9802795at2"/>
<dbReference type="GO" id="GO:0005737">
    <property type="term" value="C:cytoplasm"/>
    <property type="evidence" value="ECO:0007669"/>
    <property type="project" value="UniProtKB-SubCell"/>
</dbReference>
<comment type="subcellular location">
    <subcellularLocation>
        <location evidence="5 6">Cytoplasm</location>
    </subcellularLocation>
</comment>
<sequence>MNTLATPLEPLSVSALTAQIKSLLEATFLEVYLQGEISNFTLHKASGHLYFSLKDASSSIRCVMFKGNAKSLTFTPENGLQVIIKGALSLYAPRGEYQIICHSLTQSGKGSLSAQYEALKKSLESKGYFAQSRKKPLPPFPKKIALLTSLSGAALQDMKRVASTRWNLTKLVCFDTLTQGEQAGAHIAHNIAYADSFFGTDNAFDIIVIGRGGGSMEDLWGFNEEIVANAIFYARTPIVSAVGHEIDFVISDFVADLRAATPSACMEIILPDKKEWLLRLDEIRAQYDTSAQHSLAKAQKLCDHLLELYQQKSYANTLSFASEQLGQLRTGLNATMAQILQAKGAIYATQALQYEQLPLLREREYALLTLAKELQALDPKRLVRENFAQILRNGKPVQVGELRGDDEIELCDGVNLARARVLSL</sequence>
<evidence type="ECO:0000313" key="9">
    <source>
        <dbReference type="EMBL" id="STO97088.1"/>
    </source>
</evidence>